<dbReference type="Pfam" id="PF13419">
    <property type="entry name" value="HAD_2"/>
    <property type="match status" value="1"/>
</dbReference>
<feature type="transmembrane region" description="Helical" evidence="3">
    <location>
        <begin position="370"/>
        <end position="396"/>
    </location>
</feature>
<dbReference type="Gene3D" id="3.40.50.1000">
    <property type="entry name" value="HAD superfamily/HAD-like"/>
    <property type="match status" value="1"/>
</dbReference>
<dbReference type="PRINTS" id="PR00112">
    <property type="entry name" value="ACYLPHPHTASE"/>
</dbReference>
<dbReference type="InterPro" id="IPR020456">
    <property type="entry name" value="Acylphosphatase"/>
</dbReference>
<evidence type="ECO:0000259" key="4">
    <source>
        <dbReference type="PROSITE" id="PS51160"/>
    </source>
</evidence>
<comment type="catalytic activity">
    <reaction evidence="1">
        <text>an acyl phosphate + H2O = a carboxylate + phosphate + H(+)</text>
        <dbReference type="Rhea" id="RHEA:14965"/>
        <dbReference type="ChEBI" id="CHEBI:15377"/>
        <dbReference type="ChEBI" id="CHEBI:15378"/>
        <dbReference type="ChEBI" id="CHEBI:29067"/>
        <dbReference type="ChEBI" id="CHEBI:43474"/>
        <dbReference type="ChEBI" id="CHEBI:59918"/>
        <dbReference type="EC" id="3.6.1.7"/>
    </reaction>
</comment>
<dbReference type="InterPro" id="IPR036412">
    <property type="entry name" value="HAD-like_sf"/>
</dbReference>
<dbReference type="AlphaFoldDB" id="A0A812R508"/>
<keyword evidence="3" id="KW-0472">Membrane</keyword>
<protein>
    <recommendedName>
        <fullName evidence="1">acylphosphatase</fullName>
        <ecNumber evidence="1">3.6.1.7</ecNumber>
    </recommendedName>
</protein>
<comment type="caution">
    <text evidence="5">The sequence shown here is derived from an EMBL/GenBank/DDBJ whole genome shotgun (WGS) entry which is preliminary data.</text>
</comment>
<dbReference type="EMBL" id="CAJNJA010018259">
    <property type="protein sequence ID" value="CAE7418834.1"/>
    <property type="molecule type" value="Genomic_DNA"/>
</dbReference>
<feature type="non-terminal residue" evidence="5">
    <location>
        <position position="1"/>
    </location>
</feature>
<reference evidence="5" key="1">
    <citation type="submission" date="2021-02" db="EMBL/GenBank/DDBJ databases">
        <authorList>
            <person name="Dougan E. K."/>
            <person name="Rhodes N."/>
            <person name="Thang M."/>
            <person name="Chan C."/>
        </authorList>
    </citation>
    <scope>NUCLEOTIDE SEQUENCE</scope>
</reference>
<feature type="transmembrane region" description="Helical" evidence="3">
    <location>
        <begin position="671"/>
        <end position="690"/>
    </location>
</feature>
<dbReference type="InterPro" id="IPR052529">
    <property type="entry name" value="Bact_Transport_Assoc"/>
</dbReference>
<organism evidence="5 6">
    <name type="scientific">Symbiodinium necroappetens</name>
    <dbReference type="NCBI Taxonomy" id="1628268"/>
    <lineage>
        <taxon>Eukaryota</taxon>
        <taxon>Sar</taxon>
        <taxon>Alveolata</taxon>
        <taxon>Dinophyceae</taxon>
        <taxon>Suessiales</taxon>
        <taxon>Symbiodiniaceae</taxon>
        <taxon>Symbiodinium</taxon>
    </lineage>
</organism>
<evidence type="ECO:0000256" key="3">
    <source>
        <dbReference type="SAM" id="Phobius"/>
    </source>
</evidence>
<feature type="domain" description="Acylphosphatase-like" evidence="4">
    <location>
        <begin position="3"/>
        <end position="93"/>
    </location>
</feature>
<feature type="transmembrane region" description="Helical" evidence="3">
    <location>
        <begin position="587"/>
        <end position="610"/>
    </location>
</feature>
<sequence length="837" mass="92198">MQRVTIQYTGRVQGVGFRFTVRDIALGLGLVGWVRNNADGSVTLCAQGSGDQIEALRMRIRESGVGRIDGETEIPDASTAPTPTMLVLFDIDGTILRTFGLGVRAMGHAGRELHGQHFDEMRVEYAGRLDPLIIADLLVAHELEVHEDAVTDFRAMYGKHLGLILEQTPAELCPGVHELIDALEQTDGVTLGLLTGNYPETGAVKLRSGGIDPERFIIQVWGEDSPHDPPARTHLPPVGISRYLEKHQREIDPRDVVIIGDTPEDIGCAKASGCRCIAVATGKYSTGELAEAGADLAVEDLSGTEALVGWITRAEGEPNRILTIDVVRGVALLGIFAMNIMTFAMPFAAYMNPTAYPPVPFEGVNRWTYFIVHFVFDMKMMTLFSMLFGVGVMVYAEKISRGAEVSAVRRLWFKRMLILLCIGMVHAYFIWEGDILVSYAVAGMALLWWLRRLPAWAMVLIAVPFTIFPHLMWAQQGVAYHFMHVAESPPDWFIQATGIDEPENREKLLTNLEPLQEMMAPTPEQTAELEATYRGGYLTLLPYRAEQSFYMQAFMIPLFMLWRAAAMMLIGAALYKWRVVTGERSTSFYVKFTALNYLVGVPLLVGGMLYNDSIDFSPGLLIAIGMQFNAIGSVPMAMGHMGLIILIARAVPTALIVRSLSAVGRMALTNYLMHGIIASIIFYGYGFALYGQMDRLEQQMVVVAVWAAQLIWSPLWLKHFRFGPAEWAWRSLTYGKPQPMRRAAPAMQSPSAMKRGLNWLSAPQSGQTMPCSPAGSPLSDVPHVQHRSPITRLAVLLTVIVTAASATPTTGSVSHAGLSEITPNAANGMPMTYTISR</sequence>
<dbReference type="PANTHER" id="PTHR30590">
    <property type="entry name" value="INNER MEMBRANE PROTEIN"/>
    <property type="match status" value="1"/>
</dbReference>
<dbReference type="SUPFAM" id="SSF56784">
    <property type="entry name" value="HAD-like"/>
    <property type="match status" value="1"/>
</dbReference>
<dbReference type="InterPro" id="IPR007349">
    <property type="entry name" value="DUF418"/>
</dbReference>
<feature type="active site" evidence="1">
    <location>
        <position position="18"/>
    </location>
</feature>
<feature type="transmembrane region" description="Helical" evidence="3">
    <location>
        <begin position="455"/>
        <end position="474"/>
    </location>
</feature>
<feature type="transmembrane region" description="Helical" evidence="3">
    <location>
        <begin position="630"/>
        <end position="651"/>
    </location>
</feature>
<dbReference type="PROSITE" id="PS51160">
    <property type="entry name" value="ACYLPHOSPHATASE_3"/>
    <property type="match status" value="1"/>
</dbReference>
<dbReference type="Pfam" id="PF00708">
    <property type="entry name" value="Acylphosphatase"/>
    <property type="match status" value="1"/>
</dbReference>
<feature type="active site" evidence="1">
    <location>
        <position position="36"/>
    </location>
</feature>
<dbReference type="InterPro" id="IPR017968">
    <property type="entry name" value="Acylphosphatase_CS"/>
</dbReference>
<feature type="transmembrane region" description="Helical" evidence="3">
    <location>
        <begin position="330"/>
        <end position="350"/>
    </location>
</feature>
<proteinExistence type="inferred from homology"/>
<evidence type="ECO:0000313" key="6">
    <source>
        <dbReference type="Proteomes" id="UP000601435"/>
    </source>
</evidence>
<keyword evidence="1" id="KW-0378">Hydrolase</keyword>
<name>A0A812R508_9DINO</name>
<dbReference type="EC" id="3.6.1.7" evidence="1"/>
<dbReference type="PROSITE" id="PS00151">
    <property type="entry name" value="ACYLPHOSPHATASE_2"/>
    <property type="match status" value="1"/>
</dbReference>
<dbReference type="InterPro" id="IPR023214">
    <property type="entry name" value="HAD_sf"/>
</dbReference>
<dbReference type="SUPFAM" id="SSF54975">
    <property type="entry name" value="Acylphosphatase/BLUF domain-like"/>
    <property type="match status" value="1"/>
</dbReference>
<comment type="similarity">
    <text evidence="2">Belongs to the acylphosphatase family.</text>
</comment>
<dbReference type="InterPro" id="IPR023198">
    <property type="entry name" value="PGP-like_dom2"/>
</dbReference>
<feature type="transmembrane region" description="Helical" evidence="3">
    <location>
        <begin position="553"/>
        <end position="575"/>
    </location>
</feature>
<dbReference type="InterPro" id="IPR036046">
    <property type="entry name" value="Acylphosphatase-like_dom_sf"/>
</dbReference>
<accession>A0A812R508</accession>
<keyword evidence="6" id="KW-1185">Reference proteome</keyword>
<dbReference type="Proteomes" id="UP000601435">
    <property type="component" value="Unassembled WGS sequence"/>
</dbReference>
<dbReference type="Pfam" id="PF04235">
    <property type="entry name" value="DUF418"/>
    <property type="match status" value="1"/>
</dbReference>
<gene>
    <name evidence="5" type="primary">yxaH</name>
    <name evidence="5" type="ORF">SNEC2469_LOCUS11500</name>
</gene>
<dbReference type="OrthoDB" id="449378at2759"/>
<evidence type="ECO:0000313" key="5">
    <source>
        <dbReference type="EMBL" id="CAE7418834.1"/>
    </source>
</evidence>
<dbReference type="GO" id="GO:0003998">
    <property type="term" value="F:acylphosphatase activity"/>
    <property type="evidence" value="ECO:0007669"/>
    <property type="project" value="UniProtKB-EC"/>
</dbReference>
<feature type="transmembrane region" description="Helical" evidence="3">
    <location>
        <begin position="417"/>
        <end position="449"/>
    </location>
</feature>
<evidence type="ECO:0000256" key="1">
    <source>
        <dbReference type="PROSITE-ProRule" id="PRU00520"/>
    </source>
</evidence>
<dbReference type="Gene3D" id="1.10.150.240">
    <property type="entry name" value="Putative phosphatase, domain 2"/>
    <property type="match status" value="1"/>
</dbReference>
<dbReference type="PANTHER" id="PTHR30590:SF2">
    <property type="entry name" value="INNER MEMBRANE PROTEIN"/>
    <property type="match status" value="1"/>
</dbReference>
<dbReference type="InterPro" id="IPR001792">
    <property type="entry name" value="Acylphosphatase-like_dom"/>
</dbReference>
<keyword evidence="3" id="KW-1133">Transmembrane helix</keyword>
<dbReference type="Gene3D" id="3.30.70.100">
    <property type="match status" value="1"/>
</dbReference>
<evidence type="ECO:0000256" key="2">
    <source>
        <dbReference type="RuleBase" id="RU004168"/>
    </source>
</evidence>
<dbReference type="InterPro" id="IPR041492">
    <property type="entry name" value="HAD_2"/>
</dbReference>
<keyword evidence="3" id="KW-0812">Transmembrane</keyword>